<comment type="subcellular location">
    <subcellularLocation>
        <location evidence="1">Golgi apparatus membrane</location>
        <topology evidence="1">Multi-pass membrane protein</topology>
    </subcellularLocation>
</comment>
<evidence type="ECO:0000256" key="7">
    <source>
        <dbReference type="ARBA" id="ARBA00023136"/>
    </source>
</evidence>
<dbReference type="EMBL" id="SEYY01018987">
    <property type="protein sequence ID" value="KAB7498790.1"/>
    <property type="molecule type" value="Genomic_DNA"/>
</dbReference>
<evidence type="ECO:0000256" key="3">
    <source>
        <dbReference type="ARBA" id="ARBA00022502"/>
    </source>
</evidence>
<comment type="caution">
    <text evidence="10">The sequence shown here is derived from an EMBL/GenBank/DDBJ whole genome shotgun (WGS) entry which is preliminary data.</text>
</comment>
<dbReference type="AlphaFoldDB" id="A0A5N5T1J6"/>
<name>A0A5N5T1J6_9CRUS</name>
<evidence type="ECO:0000256" key="2">
    <source>
        <dbReference type="ARBA" id="ARBA00007414"/>
    </source>
</evidence>
<feature type="transmembrane region" description="Helical" evidence="8">
    <location>
        <begin position="183"/>
        <end position="200"/>
    </location>
</feature>
<keyword evidence="3" id="KW-0337">GPI-anchor biosynthesis</keyword>
<sequence>FLMNKEIRTSGILKIRMPLLAVVTVSLPFFAFLTCIYLSVVNNFSLATATHCGVPNYLPSISSAIGEFVPQRYIWRFAIAVHSAPRFMMVGLYSSFMKSVLPPHPVYEKLRKVNAILNLVENFALLGLSFVSSRENYDLHKVFFITFMLCSELYMILTYLLMKDNTQFLAKPLERLAFRKKKQLMSFNIFCFFFALYFFYRHNAYCETGMYTFFAFFEYMVVLSNMGFHMTAYYDFYDHELVIGERTSSLSSPS</sequence>
<evidence type="ECO:0000256" key="4">
    <source>
        <dbReference type="ARBA" id="ARBA00022692"/>
    </source>
</evidence>
<evidence type="ECO:0000256" key="6">
    <source>
        <dbReference type="ARBA" id="ARBA00023034"/>
    </source>
</evidence>
<keyword evidence="7 8" id="KW-0472">Membrane</keyword>
<protein>
    <submittedName>
        <fullName evidence="10">Post-GPI attachment to proteins factor 2</fullName>
    </submittedName>
</protein>
<dbReference type="InterPro" id="IPR019402">
    <property type="entry name" value="CWH43_N"/>
</dbReference>
<dbReference type="Proteomes" id="UP000326759">
    <property type="component" value="Unassembled WGS sequence"/>
</dbReference>
<evidence type="ECO:0000256" key="8">
    <source>
        <dbReference type="SAM" id="Phobius"/>
    </source>
</evidence>
<feature type="transmembrane region" description="Helical" evidence="8">
    <location>
        <begin position="212"/>
        <end position="236"/>
    </location>
</feature>
<organism evidence="10 11">
    <name type="scientific">Armadillidium nasatum</name>
    <dbReference type="NCBI Taxonomy" id="96803"/>
    <lineage>
        <taxon>Eukaryota</taxon>
        <taxon>Metazoa</taxon>
        <taxon>Ecdysozoa</taxon>
        <taxon>Arthropoda</taxon>
        <taxon>Crustacea</taxon>
        <taxon>Multicrustacea</taxon>
        <taxon>Malacostraca</taxon>
        <taxon>Eumalacostraca</taxon>
        <taxon>Peracarida</taxon>
        <taxon>Isopoda</taxon>
        <taxon>Oniscidea</taxon>
        <taxon>Crinocheta</taxon>
        <taxon>Armadillidiidae</taxon>
        <taxon>Armadillidium</taxon>
    </lineage>
</organism>
<comment type="similarity">
    <text evidence="2">Belongs to the PGAP2 family.</text>
</comment>
<keyword evidence="5 8" id="KW-1133">Transmembrane helix</keyword>
<keyword evidence="6" id="KW-0333">Golgi apparatus</keyword>
<keyword evidence="11" id="KW-1185">Reference proteome</keyword>
<reference evidence="10 11" key="1">
    <citation type="journal article" date="2019" name="PLoS Biol.">
        <title>Sex chromosomes control vertical transmission of feminizing Wolbachia symbionts in an isopod.</title>
        <authorList>
            <person name="Becking T."/>
            <person name="Chebbi M.A."/>
            <person name="Giraud I."/>
            <person name="Moumen B."/>
            <person name="Laverre T."/>
            <person name="Caubet Y."/>
            <person name="Peccoud J."/>
            <person name="Gilbert C."/>
            <person name="Cordaux R."/>
        </authorList>
    </citation>
    <scope>NUCLEOTIDE SEQUENCE [LARGE SCALE GENOMIC DNA]</scope>
    <source>
        <strain evidence="10">ANa2</strain>
        <tissue evidence="10">Whole body excluding digestive tract and cuticle</tissue>
    </source>
</reference>
<feature type="domain" description="CWH43-like N-terminal" evidence="9">
    <location>
        <begin position="18"/>
        <end position="238"/>
    </location>
</feature>
<dbReference type="GO" id="GO:0006506">
    <property type="term" value="P:GPI anchor biosynthetic process"/>
    <property type="evidence" value="ECO:0007669"/>
    <property type="project" value="UniProtKB-KW"/>
</dbReference>
<dbReference type="PANTHER" id="PTHR12892">
    <property type="entry name" value="FGF RECEPTOR ACTIVATING PROTEIN 1"/>
    <property type="match status" value="1"/>
</dbReference>
<gene>
    <name evidence="10" type="primary">Pgap2</name>
    <name evidence="10" type="ORF">Anas_08305</name>
</gene>
<dbReference type="GO" id="GO:0000139">
    <property type="term" value="C:Golgi membrane"/>
    <property type="evidence" value="ECO:0007669"/>
    <property type="project" value="UniProtKB-SubCell"/>
</dbReference>
<evidence type="ECO:0000259" key="9">
    <source>
        <dbReference type="Pfam" id="PF10277"/>
    </source>
</evidence>
<keyword evidence="4 8" id="KW-0812">Transmembrane</keyword>
<dbReference type="GO" id="GO:0005789">
    <property type="term" value="C:endoplasmic reticulum membrane"/>
    <property type="evidence" value="ECO:0007669"/>
    <property type="project" value="TreeGrafter"/>
</dbReference>
<feature type="transmembrane region" description="Helical" evidence="8">
    <location>
        <begin position="143"/>
        <end position="162"/>
    </location>
</feature>
<dbReference type="PANTHER" id="PTHR12892:SF11">
    <property type="entry name" value="POST-GPI ATTACHMENT TO PROTEINS FACTOR 2"/>
    <property type="match status" value="1"/>
</dbReference>
<evidence type="ECO:0000256" key="5">
    <source>
        <dbReference type="ARBA" id="ARBA00022989"/>
    </source>
</evidence>
<accession>A0A5N5T1J6</accession>
<feature type="non-terminal residue" evidence="10">
    <location>
        <position position="1"/>
    </location>
</feature>
<feature type="transmembrane region" description="Helical" evidence="8">
    <location>
        <begin position="20"/>
        <end position="40"/>
    </location>
</feature>
<proteinExistence type="inferred from homology"/>
<dbReference type="OrthoDB" id="68581at2759"/>
<evidence type="ECO:0000256" key="1">
    <source>
        <dbReference type="ARBA" id="ARBA00004653"/>
    </source>
</evidence>
<dbReference type="Pfam" id="PF10277">
    <property type="entry name" value="Frag1"/>
    <property type="match status" value="1"/>
</dbReference>
<evidence type="ECO:0000313" key="11">
    <source>
        <dbReference type="Proteomes" id="UP000326759"/>
    </source>
</evidence>
<evidence type="ECO:0000313" key="10">
    <source>
        <dbReference type="EMBL" id="KAB7498790.1"/>
    </source>
</evidence>
<dbReference type="InterPro" id="IPR039545">
    <property type="entry name" value="PGAP2"/>
</dbReference>